<protein>
    <recommendedName>
        <fullName evidence="4">Cyclin N-terminal domain-containing protein</fullName>
    </recommendedName>
</protein>
<dbReference type="CDD" id="cd20557">
    <property type="entry name" value="CYCLIN_ScPCL1-like"/>
    <property type="match status" value="1"/>
</dbReference>
<feature type="compositionally biased region" description="Low complexity" evidence="1">
    <location>
        <begin position="43"/>
        <end position="54"/>
    </location>
</feature>
<feature type="compositionally biased region" description="Polar residues" evidence="1">
    <location>
        <begin position="61"/>
        <end position="73"/>
    </location>
</feature>
<feature type="region of interest" description="Disordered" evidence="1">
    <location>
        <begin position="420"/>
        <end position="443"/>
    </location>
</feature>
<dbReference type="RefSeq" id="XP_007389062.1">
    <property type="nucleotide sequence ID" value="XM_007389000.1"/>
</dbReference>
<accession>R7S1Y0</accession>
<dbReference type="eggNOG" id="KOG1674">
    <property type="taxonomic scope" value="Eukaryota"/>
</dbReference>
<keyword evidence="3" id="KW-1185">Reference proteome</keyword>
<dbReference type="Proteomes" id="UP000054196">
    <property type="component" value="Unassembled WGS sequence"/>
</dbReference>
<dbReference type="GO" id="GO:0000307">
    <property type="term" value="C:cyclin-dependent protein kinase holoenzyme complex"/>
    <property type="evidence" value="ECO:0007669"/>
    <property type="project" value="TreeGrafter"/>
</dbReference>
<feature type="compositionally biased region" description="Polar residues" evidence="1">
    <location>
        <begin position="423"/>
        <end position="441"/>
    </location>
</feature>
<dbReference type="GO" id="GO:0005634">
    <property type="term" value="C:nucleus"/>
    <property type="evidence" value="ECO:0007669"/>
    <property type="project" value="TreeGrafter"/>
</dbReference>
<dbReference type="AlphaFoldDB" id="R7S1Y0"/>
<dbReference type="GO" id="GO:0019901">
    <property type="term" value="F:protein kinase binding"/>
    <property type="evidence" value="ECO:0007669"/>
    <property type="project" value="InterPro"/>
</dbReference>
<organism evidence="2 3">
    <name type="scientific">Punctularia strigosozonata (strain HHB-11173)</name>
    <name type="common">White-rot fungus</name>
    <dbReference type="NCBI Taxonomy" id="741275"/>
    <lineage>
        <taxon>Eukaryota</taxon>
        <taxon>Fungi</taxon>
        <taxon>Dikarya</taxon>
        <taxon>Basidiomycota</taxon>
        <taxon>Agaricomycotina</taxon>
        <taxon>Agaricomycetes</taxon>
        <taxon>Corticiales</taxon>
        <taxon>Punctulariaceae</taxon>
        <taxon>Punctularia</taxon>
    </lineage>
</organism>
<evidence type="ECO:0000256" key="1">
    <source>
        <dbReference type="SAM" id="MobiDB-lite"/>
    </source>
</evidence>
<sequence>MPAYIIVHIFIPFAHQAVESLADIWPKDDIPAVFKTSGHARAADAPSTPAAAGPSLRPRNLNMQLSSPISPHTRSPAYQLHVAPPNPPSASATPTPVLRRSKTSATVLQTALCCITAVRPKIPELVAREKAGLGDADATPMEGRITVEILTDNEQINVDDVNKAQKTAISGDGKTECYVVQLQMCTPRSEGCDTIRIADDERPAGPARAASFSAEPFTLAKPSNVDAFSTSSTSASQTMLPPLPPLPSTLLCPRRTFLAALILASKFALDRTYSNKAWARLAGLPPREIGRCERALGSALKWRLWVGKLPGGVNASVLGKRAVGRCRSESNLFARAGRDNAVPSVTEAIDSVVLAPPNPNVCSLPNIGRSLGRAAILPSLSLPSVPEGCVARLNQSSCSSTSMYAQAFWPAATSAAPPPYSNGLPSATSTPMGTSSTSNAFTPPLTLSPISMISSSG</sequence>
<evidence type="ECO:0008006" key="4">
    <source>
        <dbReference type="Google" id="ProtNLM"/>
    </source>
</evidence>
<gene>
    <name evidence="2" type="ORF">PUNSTDRAFT_139302</name>
</gene>
<dbReference type="InterPro" id="IPR013922">
    <property type="entry name" value="Cyclin_PHO80-like"/>
</dbReference>
<dbReference type="PANTHER" id="PTHR15615">
    <property type="match status" value="1"/>
</dbReference>
<dbReference type="HOGENOM" id="CLU_018882_0_0_1"/>
<feature type="region of interest" description="Disordered" evidence="1">
    <location>
        <begin position="39"/>
        <end position="98"/>
    </location>
</feature>
<name>R7S1Y0_PUNST</name>
<reference evidence="3" key="1">
    <citation type="journal article" date="2012" name="Science">
        <title>The Paleozoic origin of enzymatic lignin decomposition reconstructed from 31 fungal genomes.</title>
        <authorList>
            <person name="Floudas D."/>
            <person name="Binder M."/>
            <person name="Riley R."/>
            <person name="Barry K."/>
            <person name="Blanchette R.A."/>
            <person name="Henrissat B."/>
            <person name="Martinez A.T."/>
            <person name="Otillar R."/>
            <person name="Spatafora J.W."/>
            <person name="Yadav J.S."/>
            <person name="Aerts A."/>
            <person name="Benoit I."/>
            <person name="Boyd A."/>
            <person name="Carlson A."/>
            <person name="Copeland A."/>
            <person name="Coutinho P.M."/>
            <person name="de Vries R.P."/>
            <person name="Ferreira P."/>
            <person name="Findley K."/>
            <person name="Foster B."/>
            <person name="Gaskell J."/>
            <person name="Glotzer D."/>
            <person name="Gorecki P."/>
            <person name="Heitman J."/>
            <person name="Hesse C."/>
            <person name="Hori C."/>
            <person name="Igarashi K."/>
            <person name="Jurgens J.A."/>
            <person name="Kallen N."/>
            <person name="Kersten P."/>
            <person name="Kohler A."/>
            <person name="Kuees U."/>
            <person name="Kumar T.K.A."/>
            <person name="Kuo A."/>
            <person name="LaButti K."/>
            <person name="Larrondo L.F."/>
            <person name="Lindquist E."/>
            <person name="Ling A."/>
            <person name="Lombard V."/>
            <person name="Lucas S."/>
            <person name="Lundell T."/>
            <person name="Martin R."/>
            <person name="McLaughlin D.J."/>
            <person name="Morgenstern I."/>
            <person name="Morin E."/>
            <person name="Murat C."/>
            <person name="Nagy L.G."/>
            <person name="Nolan M."/>
            <person name="Ohm R.A."/>
            <person name="Patyshakuliyeva A."/>
            <person name="Rokas A."/>
            <person name="Ruiz-Duenas F.J."/>
            <person name="Sabat G."/>
            <person name="Salamov A."/>
            <person name="Samejima M."/>
            <person name="Schmutz J."/>
            <person name="Slot J.C."/>
            <person name="St John F."/>
            <person name="Stenlid J."/>
            <person name="Sun H."/>
            <person name="Sun S."/>
            <person name="Syed K."/>
            <person name="Tsang A."/>
            <person name="Wiebenga A."/>
            <person name="Young D."/>
            <person name="Pisabarro A."/>
            <person name="Eastwood D.C."/>
            <person name="Martin F."/>
            <person name="Cullen D."/>
            <person name="Grigoriev I.V."/>
            <person name="Hibbett D.S."/>
        </authorList>
    </citation>
    <scope>NUCLEOTIDE SEQUENCE [LARGE SCALE GENOMIC DNA]</scope>
    <source>
        <strain evidence="3">HHB-11173 SS5</strain>
    </source>
</reference>
<evidence type="ECO:0000313" key="2">
    <source>
        <dbReference type="EMBL" id="EIN03777.1"/>
    </source>
</evidence>
<dbReference type="GO" id="GO:0016538">
    <property type="term" value="F:cyclin-dependent protein serine/threonine kinase regulator activity"/>
    <property type="evidence" value="ECO:0007669"/>
    <property type="project" value="TreeGrafter"/>
</dbReference>
<proteinExistence type="predicted"/>
<dbReference type="Gene3D" id="1.10.472.10">
    <property type="entry name" value="Cyclin-like"/>
    <property type="match status" value="1"/>
</dbReference>
<dbReference type="PANTHER" id="PTHR15615:SF36">
    <property type="entry name" value="PHO85 CYCLIN-5"/>
    <property type="match status" value="1"/>
</dbReference>
<dbReference type="OrthoDB" id="286814at2759"/>
<evidence type="ECO:0000313" key="3">
    <source>
        <dbReference type="Proteomes" id="UP000054196"/>
    </source>
</evidence>
<dbReference type="EMBL" id="JH687559">
    <property type="protein sequence ID" value="EIN03777.1"/>
    <property type="molecule type" value="Genomic_DNA"/>
</dbReference>
<dbReference type="KEGG" id="psq:PUNSTDRAFT_139302"/>
<dbReference type="GeneID" id="18880275"/>